<evidence type="ECO:0000256" key="1">
    <source>
        <dbReference type="SAM" id="MobiDB-lite"/>
    </source>
</evidence>
<evidence type="ECO:0000313" key="3">
    <source>
        <dbReference type="Proteomes" id="UP000299102"/>
    </source>
</evidence>
<feature type="region of interest" description="Disordered" evidence="1">
    <location>
        <begin position="63"/>
        <end position="90"/>
    </location>
</feature>
<protein>
    <submittedName>
        <fullName evidence="2">Uncharacterized protein</fullName>
    </submittedName>
</protein>
<accession>A0A4C1U389</accession>
<evidence type="ECO:0000313" key="2">
    <source>
        <dbReference type="EMBL" id="GBP20730.1"/>
    </source>
</evidence>
<sequence length="107" mass="12099">MVSVNVSSQKQQFRFERGIHIQVELLSCHVCKSGIADNCYHQHECNRFNLPAVKKSWILPRQGFGSGASQRDGGAPTAPRPPLRRRVRHHTIRISFAPRSKLTAARL</sequence>
<name>A0A4C1U389_EUMVA</name>
<dbReference type="AlphaFoldDB" id="A0A4C1U389"/>
<gene>
    <name evidence="2" type="ORF">EVAR_14455_1</name>
</gene>
<keyword evidence="3" id="KW-1185">Reference proteome</keyword>
<organism evidence="2 3">
    <name type="scientific">Eumeta variegata</name>
    <name type="common">Bagworm moth</name>
    <name type="synonym">Eumeta japonica</name>
    <dbReference type="NCBI Taxonomy" id="151549"/>
    <lineage>
        <taxon>Eukaryota</taxon>
        <taxon>Metazoa</taxon>
        <taxon>Ecdysozoa</taxon>
        <taxon>Arthropoda</taxon>
        <taxon>Hexapoda</taxon>
        <taxon>Insecta</taxon>
        <taxon>Pterygota</taxon>
        <taxon>Neoptera</taxon>
        <taxon>Endopterygota</taxon>
        <taxon>Lepidoptera</taxon>
        <taxon>Glossata</taxon>
        <taxon>Ditrysia</taxon>
        <taxon>Tineoidea</taxon>
        <taxon>Psychidae</taxon>
        <taxon>Oiketicinae</taxon>
        <taxon>Eumeta</taxon>
    </lineage>
</organism>
<dbReference type="EMBL" id="BGZK01000122">
    <property type="protein sequence ID" value="GBP20730.1"/>
    <property type="molecule type" value="Genomic_DNA"/>
</dbReference>
<reference evidence="2 3" key="1">
    <citation type="journal article" date="2019" name="Commun. Biol.">
        <title>The bagworm genome reveals a unique fibroin gene that provides high tensile strength.</title>
        <authorList>
            <person name="Kono N."/>
            <person name="Nakamura H."/>
            <person name="Ohtoshi R."/>
            <person name="Tomita M."/>
            <person name="Numata K."/>
            <person name="Arakawa K."/>
        </authorList>
    </citation>
    <scope>NUCLEOTIDE SEQUENCE [LARGE SCALE GENOMIC DNA]</scope>
</reference>
<comment type="caution">
    <text evidence="2">The sequence shown here is derived from an EMBL/GenBank/DDBJ whole genome shotgun (WGS) entry which is preliminary data.</text>
</comment>
<dbReference type="Proteomes" id="UP000299102">
    <property type="component" value="Unassembled WGS sequence"/>
</dbReference>
<proteinExistence type="predicted"/>